<dbReference type="InterPro" id="IPR039315">
    <property type="entry name" value="CheW"/>
</dbReference>
<dbReference type="PANTHER" id="PTHR22617">
    <property type="entry name" value="CHEMOTAXIS SENSOR HISTIDINE KINASE-RELATED"/>
    <property type="match status" value="1"/>
</dbReference>
<sequence>MEDSRKVVVFESGDEEYGISIEAILSIEKDEKVTPIPHLPSYMLGMINVRGELVPILDFEQILYHRSSEGFEQAKIIVLKTDDLSFAIRVKEAKEIVDIPGDRLKQMGLVAYGKTTYFTAIAQLDDRLITIIDPTILAQSLDGMKQIQSYMKEFKAKQMT</sequence>
<accession>A0ABV3Q0K2</accession>
<feature type="domain" description="CheW-like" evidence="1">
    <location>
        <begin position="4"/>
        <end position="143"/>
    </location>
</feature>
<dbReference type="PANTHER" id="PTHR22617:SF23">
    <property type="entry name" value="CHEMOTAXIS PROTEIN CHEW"/>
    <property type="match status" value="1"/>
</dbReference>
<dbReference type="Proteomes" id="UP001556040">
    <property type="component" value="Unassembled WGS sequence"/>
</dbReference>
<dbReference type="SMART" id="SM00260">
    <property type="entry name" value="CheW"/>
    <property type="match status" value="1"/>
</dbReference>
<dbReference type="PROSITE" id="PS50851">
    <property type="entry name" value="CHEW"/>
    <property type="match status" value="1"/>
</dbReference>
<dbReference type="Gene3D" id="2.30.30.40">
    <property type="entry name" value="SH3 Domains"/>
    <property type="match status" value="1"/>
</dbReference>
<dbReference type="Pfam" id="PF01584">
    <property type="entry name" value="CheW"/>
    <property type="match status" value="1"/>
</dbReference>
<dbReference type="SUPFAM" id="SSF50341">
    <property type="entry name" value="CheW-like"/>
    <property type="match status" value="1"/>
</dbReference>
<protein>
    <submittedName>
        <fullName evidence="2">Chemotaxis protein CheW</fullName>
    </submittedName>
</protein>
<evidence type="ECO:0000313" key="3">
    <source>
        <dbReference type="Proteomes" id="UP001556040"/>
    </source>
</evidence>
<dbReference type="InterPro" id="IPR002545">
    <property type="entry name" value="CheW-lke_dom"/>
</dbReference>
<dbReference type="EMBL" id="JBFMIA010000001">
    <property type="protein sequence ID" value="MEW9500333.1"/>
    <property type="molecule type" value="Genomic_DNA"/>
</dbReference>
<dbReference type="InterPro" id="IPR036061">
    <property type="entry name" value="CheW-like_dom_sf"/>
</dbReference>
<dbReference type="Gene3D" id="2.40.50.180">
    <property type="entry name" value="CheA-289, Domain 4"/>
    <property type="match status" value="1"/>
</dbReference>
<proteinExistence type="predicted"/>
<name>A0ABV3Q0K2_9BACL</name>
<evidence type="ECO:0000313" key="2">
    <source>
        <dbReference type="EMBL" id="MEW9500333.1"/>
    </source>
</evidence>
<gene>
    <name evidence="2" type="ORF">AB1471_00810</name>
</gene>
<comment type="caution">
    <text evidence="2">The sequence shown here is derived from an EMBL/GenBank/DDBJ whole genome shotgun (WGS) entry which is preliminary data.</text>
</comment>
<evidence type="ECO:0000259" key="1">
    <source>
        <dbReference type="PROSITE" id="PS50851"/>
    </source>
</evidence>
<dbReference type="RefSeq" id="WP_367777612.1">
    <property type="nucleotide sequence ID" value="NZ_JBFMIA010000001.1"/>
</dbReference>
<keyword evidence="3" id="KW-1185">Reference proteome</keyword>
<reference evidence="2 3" key="1">
    <citation type="journal article" date="1979" name="Int. J. Syst. Evol. Microbiol.">
        <title>Bacillus globisporus subsp. marinus subsp. nov.</title>
        <authorList>
            <person name="Liu H."/>
        </authorList>
    </citation>
    <scope>NUCLEOTIDE SEQUENCE [LARGE SCALE GENOMIC DNA]</scope>
    <source>
        <strain evidence="2 3">DSM 1297</strain>
    </source>
</reference>
<organism evidence="2 3">
    <name type="scientific">Jeotgalibacillus marinus</name>
    <dbReference type="NCBI Taxonomy" id="86667"/>
    <lineage>
        <taxon>Bacteria</taxon>
        <taxon>Bacillati</taxon>
        <taxon>Bacillota</taxon>
        <taxon>Bacilli</taxon>
        <taxon>Bacillales</taxon>
        <taxon>Caryophanaceae</taxon>
        <taxon>Jeotgalibacillus</taxon>
    </lineage>
</organism>